<reference evidence="2 3" key="1">
    <citation type="submission" date="2019-06" db="EMBL/GenBank/DDBJ databases">
        <title>Wine fermentation using esterase from Monascus purpureus.</title>
        <authorList>
            <person name="Geng C."/>
            <person name="Zhang Y."/>
        </authorList>
    </citation>
    <scope>NUCLEOTIDE SEQUENCE [LARGE SCALE GENOMIC DNA]</scope>
    <source>
        <strain evidence="2">HQ1</strain>
    </source>
</reference>
<proteinExistence type="predicted"/>
<organism evidence="2 3">
    <name type="scientific">Monascus purpureus</name>
    <name type="common">Red mold</name>
    <name type="synonym">Monascus anka</name>
    <dbReference type="NCBI Taxonomy" id="5098"/>
    <lineage>
        <taxon>Eukaryota</taxon>
        <taxon>Fungi</taxon>
        <taxon>Dikarya</taxon>
        <taxon>Ascomycota</taxon>
        <taxon>Pezizomycotina</taxon>
        <taxon>Eurotiomycetes</taxon>
        <taxon>Eurotiomycetidae</taxon>
        <taxon>Eurotiales</taxon>
        <taxon>Aspergillaceae</taxon>
        <taxon>Monascus</taxon>
    </lineage>
</organism>
<keyword evidence="3" id="KW-1185">Reference proteome</keyword>
<dbReference type="AlphaFoldDB" id="A0A507QNQ6"/>
<dbReference type="Proteomes" id="UP000319663">
    <property type="component" value="Unassembled WGS sequence"/>
</dbReference>
<accession>A0A507QNQ6</accession>
<comment type="caution">
    <text evidence="2">The sequence shown here is derived from an EMBL/GenBank/DDBJ whole genome shotgun (WGS) entry which is preliminary data.</text>
</comment>
<feature type="compositionally biased region" description="Basic and acidic residues" evidence="1">
    <location>
        <begin position="104"/>
        <end position="128"/>
    </location>
</feature>
<dbReference type="OrthoDB" id="4509376at2759"/>
<evidence type="ECO:0000313" key="3">
    <source>
        <dbReference type="Proteomes" id="UP000319663"/>
    </source>
</evidence>
<gene>
    <name evidence="2" type="ORF">MPDQ_000916</name>
</gene>
<protein>
    <submittedName>
        <fullName evidence="2">Uncharacterized protein</fullName>
    </submittedName>
</protein>
<evidence type="ECO:0000313" key="2">
    <source>
        <dbReference type="EMBL" id="TQB70138.1"/>
    </source>
</evidence>
<feature type="compositionally biased region" description="Basic and acidic residues" evidence="1">
    <location>
        <begin position="66"/>
        <end position="92"/>
    </location>
</feature>
<dbReference type="EMBL" id="VIFY01000120">
    <property type="protein sequence ID" value="TQB70138.1"/>
    <property type="molecule type" value="Genomic_DNA"/>
</dbReference>
<name>A0A507QNQ6_MONPU</name>
<evidence type="ECO:0000256" key="1">
    <source>
        <dbReference type="SAM" id="MobiDB-lite"/>
    </source>
</evidence>
<sequence>MQPSYSPSDKGTESIPESRNAVESPPAEGDVAAAVRRKGDDRVRAQAGAHAGPVGSARGPGDPGFGEEKDLVAEMSRKEREHQEVLEQRESASRSQFSGGIYGREGEEQAVERERVREQKMRRDREIDVAGAVKKGTGNVVSGD</sequence>
<feature type="region of interest" description="Disordered" evidence="1">
    <location>
        <begin position="1"/>
        <end position="144"/>
    </location>
</feature>